<evidence type="ECO:0000313" key="1">
    <source>
        <dbReference type="EMBL" id="AEJ06742.1"/>
    </source>
</evidence>
<organism evidence="1 2">
    <name type="scientific">Stutzerimonas stutzeri (strain ATCC 17588 / DSM 5190 / CCUG 11256 / JCM 5965 / LMG 11199 / NBRC 14165 / NCIMB 11358 / Stanier 221)</name>
    <name type="common">Pseudomonas stutzeri</name>
    <dbReference type="NCBI Taxonomy" id="96563"/>
    <lineage>
        <taxon>Bacteria</taxon>
        <taxon>Pseudomonadati</taxon>
        <taxon>Pseudomonadota</taxon>
        <taxon>Gammaproteobacteria</taxon>
        <taxon>Pseudomonadales</taxon>
        <taxon>Pseudomonadaceae</taxon>
        <taxon>Stutzerimonas</taxon>
    </lineage>
</organism>
<reference evidence="2" key="3">
    <citation type="submission" date="2011-06" db="EMBL/GenBank/DDBJ databases">
        <title>Complete genome sequence of Pseudomonas stutzeri strain CGMCC 1.1803.</title>
        <authorList>
            <person name="Yan Y."/>
            <person name="Chen M."/>
            <person name="Lu W."/>
            <person name="Zhang W."/>
            <person name="Ping S."/>
            <person name="Lin M."/>
        </authorList>
    </citation>
    <scope>NUCLEOTIDE SEQUENCE [LARGE SCALE GENOMIC DNA]</scope>
    <source>
        <strain evidence="2">ATCC 17588 / DSM 5190 / CCUG 11256 / JCM 5965 / LMG 11199 / NCIMB 11358 / Stanier 221</strain>
    </source>
</reference>
<proteinExistence type="predicted"/>
<gene>
    <name evidence="1" type="ordered locus">PSTAB_3461</name>
</gene>
<dbReference type="KEGG" id="psz:PSTAB_3461"/>
<dbReference type="Proteomes" id="UP000008932">
    <property type="component" value="Chromosome"/>
</dbReference>
<name>F8H0A4_STUS2</name>
<protein>
    <submittedName>
        <fullName evidence="1">Uncharacterized protein</fullName>
    </submittedName>
</protein>
<dbReference type="HOGENOM" id="CLU_2900946_0_0_6"/>
<accession>F8H0A4</accession>
<reference evidence="1 2" key="1">
    <citation type="journal article" date="2011" name="J. Bacteriol.">
        <title>Complete Genome Sequence of the Type Strain Pseudomonas stutzeri CGMCC 1.1803.</title>
        <authorList>
            <person name="Chen M."/>
            <person name="Yan Y."/>
            <person name="Zhang W."/>
            <person name="Lu W."/>
            <person name="Wang J."/>
            <person name="Ping S."/>
            <person name="Lin M."/>
        </authorList>
    </citation>
    <scope>NUCLEOTIDE SEQUENCE [LARGE SCALE GENOMIC DNA]</scope>
    <source>
        <strain evidence="2">ATCC 17588 / DSM 5190 / CCUG 11256 / JCM 5965 / LMG 11199 / NCIMB 11358 / Stanier 221</strain>
    </source>
</reference>
<evidence type="ECO:0000313" key="2">
    <source>
        <dbReference type="Proteomes" id="UP000008932"/>
    </source>
</evidence>
<sequence length="62" mass="6419">MRGVLHDEVLVFLVNAESITPSLRVAGRSSVAKASGMAPLAASSRPEISLAQLEGVIRMSAA</sequence>
<dbReference type="EMBL" id="CP002881">
    <property type="protein sequence ID" value="AEJ06742.1"/>
    <property type="molecule type" value="Genomic_DNA"/>
</dbReference>
<dbReference type="AlphaFoldDB" id="F8H0A4"/>
<reference key="2">
    <citation type="submission" date="2011-06" db="EMBL/GenBank/DDBJ databases">
        <title>Complete Genome Sequence of Pseudomonas stutzeri Strain CGMCC 1.1803.</title>
        <authorList>
            <person name="Yan Y."/>
            <person name="Chen M."/>
            <person name="Lu W."/>
            <person name="Zhang W."/>
            <person name="Ping S."/>
            <person name="Lin M."/>
        </authorList>
    </citation>
    <scope>NUCLEOTIDE SEQUENCE</scope>
    <source>
        <strain>ATCC 17588</strain>
    </source>
</reference>